<dbReference type="AlphaFoldDB" id="A0A0A1UR22"/>
<evidence type="ECO:0000313" key="2">
    <source>
        <dbReference type="EMBL" id="EXU98423.1"/>
    </source>
</evidence>
<organism evidence="2 3">
    <name type="scientific">Metarhizium robertsii</name>
    <dbReference type="NCBI Taxonomy" id="568076"/>
    <lineage>
        <taxon>Eukaryota</taxon>
        <taxon>Fungi</taxon>
        <taxon>Dikarya</taxon>
        <taxon>Ascomycota</taxon>
        <taxon>Pezizomycotina</taxon>
        <taxon>Sordariomycetes</taxon>
        <taxon>Hypocreomycetidae</taxon>
        <taxon>Hypocreales</taxon>
        <taxon>Clavicipitaceae</taxon>
        <taxon>Metarhizium</taxon>
    </lineage>
</organism>
<dbReference type="EMBL" id="JELW01000026">
    <property type="protein sequence ID" value="EXU98423.1"/>
    <property type="molecule type" value="Genomic_DNA"/>
</dbReference>
<dbReference type="OrthoDB" id="4468425at2759"/>
<dbReference type="eggNOG" id="ENOG502S6CD">
    <property type="taxonomic scope" value="Eukaryota"/>
</dbReference>
<dbReference type="Proteomes" id="UP000030151">
    <property type="component" value="Unassembled WGS sequence"/>
</dbReference>
<feature type="region of interest" description="Disordered" evidence="1">
    <location>
        <begin position="271"/>
        <end position="307"/>
    </location>
</feature>
<sequence>MKQTTVYNPKGVNGGTIQSITTYRERLLLILSMACYAQPESLSTYTPISDNTHHFIEATRSLLDEGDVTALDALASRLSPFRIKYRPVVVGDVVSVKPVLVLEHEQSPVNDMWISAETPDFNLGATQTHDFGCPYQKGLTSPALTNKVLADYAADRHEDDVVYTQSSEYRVELGPSRQNNPAAIDIDLSQARNFGLGLPSTNHAVHKMTSHFDLMQFEGHADLTGGGMSGSCPNQPAAVTRMIQNARSPSPAGPLGDSIVVEFDNSLSIAAEGGNNGNGGPRTPRSGKSNAVYFSRKTPSSDFDSPEECLVGDTHSPVSNTPHDAAKALTSVSDAALLKVNYALRICIRADYVEFLETNLPRWVRDGIWRTVWFPNEAKGADGYESLQKAYWNVCLLDRQMGDDAIRSRMAMVLLHLEYEKACRTWKNRTATCEKPATGVGRGGISCLIDNIIKNTYPEWAAASSEEKSEMRAKFHDRKRKNTAVTAKMIKEIERAIQNSKTGLIDILNLVNPIAQSLFLNRGYGSHNVQKVLKSLRATHVRTAADDKSV</sequence>
<protein>
    <submittedName>
        <fullName evidence="2">Uncharacterized protein</fullName>
    </submittedName>
</protein>
<evidence type="ECO:0000256" key="1">
    <source>
        <dbReference type="SAM" id="MobiDB-lite"/>
    </source>
</evidence>
<dbReference type="HOGENOM" id="CLU_034566_2_0_1"/>
<gene>
    <name evidence="2" type="ORF">X797_008370</name>
</gene>
<accession>A0A0A1UR22</accession>
<reference evidence="2 3" key="1">
    <citation type="submission" date="2014-02" db="EMBL/GenBank/DDBJ databases">
        <title>The genome sequence of the entomopathogenic fungus Metarhizium robertsii ARSEF 2575.</title>
        <authorList>
            <person name="Giuliano Garisto Donzelli B."/>
            <person name="Roe B.A."/>
            <person name="Macmil S.L."/>
            <person name="Krasnoff S.B."/>
            <person name="Gibson D.M."/>
        </authorList>
    </citation>
    <scope>NUCLEOTIDE SEQUENCE [LARGE SCALE GENOMIC DNA]</scope>
    <source>
        <strain evidence="2 3">ARSEF 2575</strain>
    </source>
</reference>
<comment type="caution">
    <text evidence="2">The sequence shown here is derived from an EMBL/GenBank/DDBJ whole genome shotgun (WGS) entry which is preliminary data.</text>
</comment>
<proteinExistence type="predicted"/>
<name>A0A0A1UR22_9HYPO</name>
<evidence type="ECO:0000313" key="3">
    <source>
        <dbReference type="Proteomes" id="UP000030151"/>
    </source>
</evidence>